<dbReference type="Proteomes" id="UP000075349">
    <property type="component" value="Unassembled WGS sequence"/>
</dbReference>
<sequence>MKKMQFTSLVACTALALFGAAGHAHATTSEFSPVSAVSTQASAMAIGSATAIQIADKQGVKLAVKANALKQLYETLSIRYYDQNGVLLAQDEYGYGTHDIDRLLNVEAIKTFSQPIKVILVTIQDESGVALESKEAELTNIGV</sequence>
<reference evidence="3" key="1">
    <citation type="submission" date="2015-12" db="EMBL/GenBank/DDBJ databases">
        <authorList>
            <person name="Tarr C.L."/>
            <person name="Gladney L.M."/>
        </authorList>
    </citation>
    <scope>NUCLEOTIDE SEQUENCE [LARGE SCALE GENOMIC DNA]</scope>
    <source>
        <strain evidence="3">2756-81</strain>
    </source>
</reference>
<evidence type="ECO:0000256" key="1">
    <source>
        <dbReference type="SAM" id="SignalP"/>
    </source>
</evidence>
<feature type="signal peptide" evidence="1">
    <location>
        <begin position="1"/>
        <end position="26"/>
    </location>
</feature>
<keyword evidence="1" id="KW-0732">Signal</keyword>
<name>A0A151JL86_9VIBR</name>
<comment type="caution">
    <text evidence="2">The sequence shown here is derived from an EMBL/GenBank/DDBJ whole genome shotgun (WGS) entry which is preliminary data.</text>
</comment>
<gene>
    <name evidence="2" type="ORF">AUQ44_15520</name>
</gene>
<proteinExistence type="predicted"/>
<evidence type="ECO:0000313" key="2">
    <source>
        <dbReference type="EMBL" id="KYN26422.1"/>
    </source>
</evidence>
<dbReference type="EMBL" id="LOMK01000001">
    <property type="protein sequence ID" value="KYN26422.1"/>
    <property type="molecule type" value="Genomic_DNA"/>
</dbReference>
<protein>
    <submittedName>
        <fullName evidence="2">Uncharacterized protein</fullName>
    </submittedName>
</protein>
<organism evidence="2 3">
    <name type="scientific">Vibrio cidicii</name>
    <dbReference type="NCBI Taxonomy" id="1763883"/>
    <lineage>
        <taxon>Bacteria</taxon>
        <taxon>Pseudomonadati</taxon>
        <taxon>Pseudomonadota</taxon>
        <taxon>Gammaproteobacteria</taxon>
        <taxon>Vibrionales</taxon>
        <taxon>Vibrionaceae</taxon>
        <taxon>Vibrio</taxon>
    </lineage>
</organism>
<evidence type="ECO:0000313" key="3">
    <source>
        <dbReference type="Proteomes" id="UP000075349"/>
    </source>
</evidence>
<feature type="chain" id="PRO_5007582818" evidence="1">
    <location>
        <begin position="27"/>
        <end position="143"/>
    </location>
</feature>
<accession>A0A151JL86</accession>
<dbReference type="AlphaFoldDB" id="A0A151JL86"/>